<evidence type="ECO:0000313" key="2">
    <source>
        <dbReference type="EMBL" id="MBB5173263.1"/>
    </source>
</evidence>
<sequence>MLEKLYDTYEFAIVDHEDKNMQTSSMDVLTLEDESKNKLTFHKQKLTEEEIRLLRSLYTVVYEGETKEQSPVLSFWYNLLLKNKTNENSDYKFANDRKQNFRFIHFLLKDTPSETESFQVALESLFPETETIIWRSGQAGVLIQRVDENDDEPHDHVQQYVDTLVSDFFIQLWLYIGSPFTGVEHAYDRYQFENTGFYYARKQTPRKSVFIEQEIILQWLLSQLDETTKQKFIDKLHPVGNDYNLLQTVKTFLDCNMNISSAAKSLYMHRNSLQYRIDKFIERTNIDIKKFHNAAAVYVIMMLLHDHSNSF</sequence>
<dbReference type="AlphaFoldDB" id="A0A840QPL1"/>
<dbReference type="PANTHER" id="PTHR33744">
    <property type="entry name" value="CARBOHYDRATE DIACID REGULATOR"/>
    <property type="match status" value="1"/>
</dbReference>
<dbReference type="Gene3D" id="1.10.10.2840">
    <property type="entry name" value="PucR C-terminal helix-turn-helix domain"/>
    <property type="match status" value="1"/>
</dbReference>
<dbReference type="InterPro" id="IPR051448">
    <property type="entry name" value="CdaR-like_regulators"/>
</dbReference>
<name>A0A840QPL1_9BACI</name>
<gene>
    <name evidence="2" type="ORF">HNQ41_001432</name>
</gene>
<comment type="caution">
    <text evidence="2">The sequence shown here is derived from an EMBL/GenBank/DDBJ whole genome shotgun (WGS) entry which is preliminary data.</text>
</comment>
<feature type="domain" description="PucR C-terminal helix-turn-helix" evidence="1">
    <location>
        <begin position="245"/>
        <end position="300"/>
    </location>
</feature>
<reference evidence="2 3" key="1">
    <citation type="submission" date="2020-08" db="EMBL/GenBank/DDBJ databases">
        <title>Genomic Encyclopedia of Type Strains, Phase IV (KMG-IV): sequencing the most valuable type-strain genomes for metagenomic binning, comparative biology and taxonomic classification.</title>
        <authorList>
            <person name="Goeker M."/>
        </authorList>
    </citation>
    <scope>NUCLEOTIDE SEQUENCE [LARGE SCALE GENOMIC DNA]</scope>
    <source>
        <strain evidence="2 3">DSM 24696</strain>
    </source>
</reference>
<keyword evidence="2" id="KW-0238">DNA-binding</keyword>
<proteinExistence type="predicted"/>
<dbReference type="SUPFAM" id="SSF46689">
    <property type="entry name" value="Homeodomain-like"/>
    <property type="match status" value="1"/>
</dbReference>
<evidence type="ECO:0000259" key="1">
    <source>
        <dbReference type="Pfam" id="PF13556"/>
    </source>
</evidence>
<organism evidence="2 3">
    <name type="scientific">Texcoconibacillus texcoconensis</name>
    <dbReference type="NCBI Taxonomy" id="1095777"/>
    <lineage>
        <taxon>Bacteria</taxon>
        <taxon>Bacillati</taxon>
        <taxon>Bacillota</taxon>
        <taxon>Bacilli</taxon>
        <taxon>Bacillales</taxon>
        <taxon>Bacillaceae</taxon>
        <taxon>Texcoconibacillus</taxon>
    </lineage>
</organism>
<protein>
    <submittedName>
        <fullName evidence="2">DNA-binding PucR family transcriptional regulator</fullName>
    </submittedName>
</protein>
<dbReference type="InterPro" id="IPR009057">
    <property type="entry name" value="Homeodomain-like_sf"/>
</dbReference>
<dbReference type="InterPro" id="IPR042070">
    <property type="entry name" value="PucR_C-HTH_sf"/>
</dbReference>
<evidence type="ECO:0000313" key="3">
    <source>
        <dbReference type="Proteomes" id="UP000551878"/>
    </source>
</evidence>
<accession>A0A840QPL1</accession>
<dbReference type="GO" id="GO:0003677">
    <property type="term" value="F:DNA binding"/>
    <property type="evidence" value="ECO:0007669"/>
    <property type="project" value="UniProtKB-KW"/>
</dbReference>
<dbReference type="EMBL" id="JACHHB010000005">
    <property type="protein sequence ID" value="MBB5173263.1"/>
    <property type="molecule type" value="Genomic_DNA"/>
</dbReference>
<dbReference type="RefSeq" id="WP_184663715.1">
    <property type="nucleotide sequence ID" value="NZ_JACHHB010000005.1"/>
</dbReference>
<keyword evidence="3" id="KW-1185">Reference proteome</keyword>
<dbReference type="Pfam" id="PF13556">
    <property type="entry name" value="HTH_30"/>
    <property type="match status" value="1"/>
</dbReference>
<dbReference type="InterPro" id="IPR025736">
    <property type="entry name" value="PucR_C-HTH_dom"/>
</dbReference>
<dbReference type="Proteomes" id="UP000551878">
    <property type="component" value="Unassembled WGS sequence"/>
</dbReference>
<dbReference type="PANTHER" id="PTHR33744:SF15">
    <property type="entry name" value="CARBOHYDRATE DIACID REGULATOR"/>
    <property type="match status" value="1"/>
</dbReference>